<sequence>MAKHRITHIPAEVRLLVYRHMFRSTPYSLNDLNKDHAKFEQRYQKDFADLKHLLNLRLINKQTNLEISALVEREATVYIWRIFGDSTPRLSNGSHLARLDNVICLAMGIIEFEPVQQQIQDEFSGGRRLRTLSVGAASFVSGIGNRDRLITFLYFGLQYAQKLSFTIAPYGRTVDDNCSGAVLVGDAATVCVVTIKEGRRFVTIEGLTKGYTDVVKDQLMTLNMFQAGSEFVVVTVVPRGGSRRVFVKE</sequence>
<evidence type="ECO:0000313" key="2">
    <source>
        <dbReference type="Proteomes" id="UP001316803"/>
    </source>
</evidence>
<comment type="caution">
    <text evidence="1">The sequence shown here is derived from an EMBL/GenBank/DDBJ whole genome shotgun (WGS) entry which is preliminary data.</text>
</comment>
<organism evidence="1 2">
    <name type="scientific">Knufia fluminis</name>
    <dbReference type="NCBI Taxonomy" id="191047"/>
    <lineage>
        <taxon>Eukaryota</taxon>
        <taxon>Fungi</taxon>
        <taxon>Dikarya</taxon>
        <taxon>Ascomycota</taxon>
        <taxon>Pezizomycotina</taxon>
        <taxon>Eurotiomycetes</taxon>
        <taxon>Chaetothyriomycetidae</taxon>
        <taxon>Chaetothyriales</taxon>
        <taxon>Trichomeriaceae</taxon>
        <taxon>Knufia</taxon>
    </lineage>
</organism>
<name>A0AAN8I5M6_9EURO</name>
<dbReference type="EMBL" id="JAKLMC020000006">
    <property type="protein sequence ID" value="KAK5955742.1"/>
    <property type="molecule type" value="Genomic_DNA"/>
</dbReference>
<accession>A0AAN8I5M6</accession>
<evidence type="ECO:0000313" key="1">
    <source>
        <dbReference type="EMBL" id="KAK5955742.1"/>
    </source>
</evidence>
<dbReference type="Proteomes" id="UP001316803">
    <property type="component" value="Unassembled WGS sequence"/>
</dbReference>
<gene>
    <name evidence="1" type="ORF">OHC33_003383</name>
</gene>
<protein>
    <submittedName>
        <fullName evidence="1">Uncharacterized protein</fullName>
    </submittedName>
</protein>
<dbReference type="AlphaFoldDB" id="A0AAN8I5M6"/>
<keyword evidence="2" id="KW-1185">Reference proteome</keyword>
<proteinExistence type="predicted"/>
<reference evidence="1 2" key="1">
    <citation type="submission" date="2022-12" db="EMBL/GenBank/DDBJ databases">
        <title>Genomic features and morphological characterization of a novel Knufia sp. strain isolated from spacecraft assembly facility.</title>
        <authorList>
            <person name="Teixeira M."/>
            <person name="Chander A.M."/>
            <person name="Stajich J.E."/>
            <person name="Venkateswaran K."/>
        </authorList>
    </citation>
    <scope>NUCLEOTIDE SEQUENCE [LARGE SCALE GENOMIC DNA]</scope>
    <source>
        <strain evidence="1 2">FJI-L2-BK-P2</strain>
    </source>
</reference>